<sequence length="119" mass="13867">MTNFNPDFIRALAHGDAEAHEQVNKLPLIERMSIGNAVDQLRRDENIVPMSSGMSIYEQTKSDYIDDDAVSEAMQRRMDIEKQNREFQEQAREKMIAEQTRLAMERARSGLKRNDRLPR</sequence>
<keyword evidence="3" id="KW-1185">Reference proteome</keyword>
<evidence type="ECO:0000313" key="2">
    <source>
        <dbReference type="EMBL" id="WXB99149.1"/>
    </source>
</evidence>
<dbReference type="Proteomes" id="UP001377337">
    <property type="component" value="Plasmid unnamed2"/>
</dbReference>
<protein>
    <submittedName>
        <fullName evidence="2">Uncharacterized protein</fullName>
    </submittedName>
</protein>
<proteinExistence type="predicted"/>
<name>A0ABZ2NNU8_9BACI</name>
<accession>A0ABZ2NNU8</accession>
<feature type="coiled-coil region" evidence="1">
    <location>
        <begin position="70"/>
        <end position="100"/>
    </location>
</feature>
<dbReference type="RefSeq" id="WP_338782490.1">
    <property type="nucleotide sequence ID" value="NZ_CP147409.1"/>
</dbReference>
<keyword evidence="2" id="KW-0614">Plasmid</keyword>
<dbReference type="EMBL" id="CP147409">
    <property type="protein sequence ID" value="WXB99149.1"/>
    <property type="molecule type" value="Genomic_DNA"/>
</dbReference>
<keyword evidence="1" id="KW-0175">Coiled coil</keyword>
<gene>
    <name evidence="2" type="ORF">WCV65_21225</name>
</gene>
<evidence type="ECO:0000256" key="1">
    <source>
        <dbReference type="SAM" id="Coils"/>
    </source>
</evidence>
<reference evidence="2 3" key="1">
    <citation type="submission" date="2024-02" db="EMBL/GenBank/DDBJ databases">
        <title>Seven novel Bacillus-like species.</title>
        <authorList>
            <person name="Liu G."/>
        </authorList>
    </citation>
    <scope>NUCLEOTIDE SEQUENCE [LARGE SCALE GENOMIC DNA]</scope>
    <source>
        <strain evidence="2 3">FJAT-52054</strain>
        <plasmid evidence="2 3">unnamed2</plasmid>
    </source>
</reference>
<evidence type="ECO:0000313" key="3">
    <source>
        <dbReference type="Proteomes" id="UP001377337"/>
    </source>
</evidence>
<geneLocation type="plasmid" evidence="2 3">
    <name>unnamed2</name>
</geneLocation>
<organism evidence="2 3">
    <name type="scientific">Metabacillus sediminis</name>
    <dbReference type="NCBI Taxonomy" id="3117746"/>
    <lineage>
        <taxon>Bacteria</taxon>
        <taxon>Bacillati</taxon>
        <taxon>Bacillota</taxon>
        <taxon>Bacilli</taxon>
        <taxon>Bacillales</taxon>
        <taxon>Bacillaceae</taxon>
        <taxon>Metabacillus</taxon>
    </lineage>
</organism>